<keyword evidence="3" id="KW-1185">Reference proteome</keyword>
<sequence>MFLRSGFEYHFSAPSTTTSTCNSRKRKSVDDELDERPLKRQDTTLVLQDEPSSSSHLTPLVAPPSSSNPSSPLSPSLSELPLVGEVSNSSVDTASLEDLSPQRDVEEEPAGNERGSRRVHFSNDVATYLFEVDDEPFKAAKYKYIDFLDYI</sequence>
<feature type="compositionally biased region" description="Low complexity" evidence="1">
    <location>
        <begin position="59"/>
        <end position="82"/>
    </location>
</feature>
<reference evidence="2" key="1">
    <citation type="submission" date="2014-09" db="EMBL/GenBank/DDBJ databases">
        <title>Draft genome sequence of an oleaginous Mucoromycotina fungus Mucor ambiguus NBRC6742.</title>
        <authorList>
            <person name="Takeda I."/>
            <person name="Yamane N."/>
            <person name="Morita T."/>
            <person name="Tamano K."/>
            <person name="Machida M."/>
            <person name="Baker S."/>
            <person name="Koike H."/>
        </authorList>
    </citation>
    <scope>NUCLEOTIDE SEQUENCE</scope>
    <source>
        <strain evidence="2">NBRC 6742</strain>
    </source>
</reference>
<organism evidence="2">
    <name type="scientific">Mucor ambiguus</name>
    <dbReference type="NCBI Taxonomy" id="91626"/>
    <lineage>
        <taxon>Eukaryota</taxon>
        <taxon>Fungi</taxon>
        <taxon>Fungi incertae sedis</taxon>
        <taxon>Mucoromycota</taxon>
        <taxon>Mucoromycotina</taxon>
        <taxon>Mucoromycetes</taxon>
        <taxon>Mucorales</taxon>
        <taxon>Mucorineae</taxon>
        <taxon>Mucoraceae</taxon>
        <taxon>Mucor</taxon>
    </lineage>
</organism>
<dbReference type="OrthoDB" id="2270702at2759"/>
<protein>
    <submittedName>
        <fullName evidence="2">Uncharacterized protein</fullName>
    </submittedName>
</protein>
<evidence type="ECO:0000313" key="3">
    <source>
        <dbReference type="Proteomes" id="UP000053815"/>
    </source>
</evidence>
<accession>A0A0C9N8W8</accession>
<proteinExistence type="predicted"/>
<dbReference type="EMBL" id="DF836770">
    <property type="protein sequence ID" value="GAN11138.1"/>
    <property type="molecule type" value="Genomic_DNA"/>
</dbReference>
<feature type="compositionally biased region" description="Polar residues" evidence="1">
    <location>
        <begin position="43"/>
        <end position="57"/>
    </location>
</feature>
<dbReference type="AlphaFoldDB" id="A0A0C9N8W8"/>
<evidence type="ECO:0000313" key="2">
    <source>
        <dbReference type="EMBL" id="GAN11138.1"/>
    </source>
</evidence>
<dbReference type="Proteomes" id="UP000053815">
    <property type="component" value="Unassembled WGS sequence"/>
</dbReference>
<feature type="compositionally biased region" description="Polar residues" evidence="1">
    <location>
        <begin position="13"/>
        <end position="22"/>
    </location>
</feature>
<feature type="region of interest" description="Disordered" evidence="1">
    <location>
        <begin position="12"/>
        <end position="118"/>
    </location>
</feature>
<evidence type="ECO:0000256" key="1">
    <source>
        <dbReference type="SAM" id="MobiDB-lite"/>
    </source>
</evidence>
<name>A0A0C9N8W8_9FUNG</name>
<gene>
    <name evidence="2" type="ORF">MAM1_0481d10695</name>
</gene>